<dbReference type="OrthoDB" id="3236218at2"/>
<comment type="similarity">
    <text evidence="1">Belongs to the glycosyl hydrolase 13 family.</text>
</comment>
<keyword evidence="3" id="KW-0326">Glycosidase</keyword>
<dbReference type="InterPro" id="IPR014756">
    <property type="entry name" value="Ig_E-set"/>
</dbReference>
<feature type="compositionally biased region" description="Polar residues" evidence="4">
    <location>
        <begin position="708"/>
        <end position="718"/>
    </location>
</feature>
<keyword evidence="2" id="KW-0378">Hydrolase</keyword>
<dbReference type="PANTHER" id="PTHR43002">
    <property type="entry name" value="GLYCOGEN DEBRANCHING ENZYME"/>
    <property type="match status" value="1"/>
</dbReference>
<name>C7QYY3_JONDD</name>
<dbReference type="InterPro" id="IPR017853">
    <property type="entry name" value="GH"/>
</dbReference>
<dbReference type="KEGG" id="jde:Jden_1726"/>
<dbReference type="CAZy" id="GH13">
    <property type="family name" value="Glycoside Hydrolase Family 13"/>
</dbReference>
<organism evidence="6 7">
    <name type="scientific">Jonesia denitrificans (strain ATCC 14870 / DSM 20603 / BCRC 15368 / CIP 55.134 / JCM 11481 / NBRC 15587 / NCTC 10816 / Prevot 55134)</name>
    <name type="common">Listeria denitrificans</name>
    <dbReference type="NCBI Taxonomy" id="471856"/>
    <lineage>
        <taxon>Bacteria</taxon>
        <taxon>Bacillati</taxon>
        <taxon>Actinomycetota</taxon>
        <taxon>Actinomycetes</taxon>
        <taxon>Micrococcales</taxon>
        <taxon>Jonesiaceae</taxon>
        <taxon>Jonesia</taxon>
    </lineage>
</organism>
<evidence type="ECO:0000256" key="1">
    <source>
        <dbReference type="ARBA" id="ARBA00008061"/>
    </source>
</evidence>
<dbReference type="EMBL" id="CP001706">
    <property type="protein sequence ID" value="ACV09372.1"/>
    <property type="molecule type" value="Genomic_DNA"/>
</dbReference>
<dbReference type="InterPro" id="IPR004193">
    <property type="entry name" value="Glyco_hydro_13_N"/>
</dbReference>
<dbReference type="InterPro" id="IPR044505">
    <property type="entry name" value="GlgX_Isoamylase_N_E_set"/>
</dbReference>
<sequence length="748" mass="82139">MSALPAGPLRVPLPPLGVRPREGGIDVAVHAAYATSVDVCLLFPGDKAEEGRWPYEEVRHPLTASSYGVWWGFIPDVPVGTRYGFRVHGEWNPRLGLRHNPAKLLVDPYARGLVGELSYDESTYGYMMKFADGHRLDGNIHGLADPRDTAPLVPHGVVVDVPDAPVVARPHVPWAQTVVYEAHVRGVTMRHPDLPPQLRGTYAGLGHEVMVSYLKDLGVTTVELLPIQAFVSEPHLIEKGLTNYWGYNTLGFFAPHADYATAAAKEAGPDGVIREVQEMVASLHRAGLEVILDVVYNHTCEGGTGGQHLSWRGLDAPGYYLHDGSTPAQFADVTGCGNTLDFTHPRVVQLALDSMRYWVTTFGVDGFRLDLAVTLGRDSAGFTPDHPFLVALRTDPVLSQVKIIAEPWDVGPGGWQTGNFGAPFAEWNDRYRNCVRGFWLSDARSLSHGHHAGGVRELATRLAGSADLFGHSDPPLMRGAVASVNFVTAHDGFTVADLVAYDHKHNEKNGENNRDGNNDNQSWNHGVEGPVDPDDAHVIASLRRRSMRNLLGTLLLSAGTPMLTAGDERGRTQHGNNNAYCQDNEVSWLEWEPNQWRDDLHATVRHLLSMRAQLPALRIDGFFSGGPLAHDDDHQPDLGWYSSDGTPLRHEQWHDPGTRVVQMFRRGRIPGYGPDTDPHVLVIINGTLDSAAVTLPVHNTERRWKLQWSSEWESPTSGDDTREEAHGPGDNVVLEALSLAVYTADALG</sequence>
<dbReference type="InterPro" id="IPR011837">
    <property type="entry name" value="Glycogen_debranch_GlgX"/>
</dbReference>
<dbReference type="CDD" id="cd11326">
    <property type="entry name" value="AmyAc_Glg_debranch"/>
    <property type="match status" value="1"/>
</dbReference>
<dbReference type="Proteomes" id="UP000000628">
    <property type="component" value="Chromosome"/>
</dbReference>
<dbReference type="NCBIfam" id="TIGR02100">
    <property type="entry name" value="glgX_debranch"/>
    <property type="match status" value="1"/>
</dbReference>
<dbReference type="InterPro" id="IPR006047">
    <property type="entry name" value="GH13_cat_dom"/>
</dbReference>
<dbReference type="STRING" id="471856.Jden_1726"/>
<evidence type="ECO:0000256" key="2">
    <source>
        <dbReference type="ARBA" id="ARBA00022801"/>
    </source>
</evidence>
<reference evidence="6 7" key="1">
    <citation type="journal article" date="2009" name="Stand. Genomic Sci.">
        <title>Complete genome sequence of Jonesia denitrificans type strain (Prevot 55134).</title>
        <authorList>
            <person name="Pukall R."/>
            <person name="Gehrich-Schroter G."/>
            <person name="Lapidus A."/>
            <person name="Nolan M."/>
            <person name="Glavina Del Rio T."/>
            <person name="Lucas S."/>
            <person name="Chen F."/>
            <person name="Tice H."/>
            <person name="Pitluck S."/>
            <person name="Cheng J.F."/>
            <person name="Copeland A."/>
            <person name="Saunders E."/>
            <person name="Brettin T."/>
            <person name="Detter J.C."/>
            <person name="Bruce D."/>
            <person name="Goodwin L."/>
            <person name="Pati A."/>
            <person name="Ivanova N."/>
            <person name="Mavromatis K."/>
            <person name="Ovchinnikova G."/>
            <person name="Chen A."/>
            <person name="Palaniappan K."/>
            <person name="Land M."/>
            <person name="Hauser L."/>
            <person name="Chang Y.J."/>
            <person name="Jeffries C.D."/>
            <person name="Chain P."/>
            <person name="Goker M."/>
            <person name="Bristow J."/>
            <person name="Eisen J.A."/>
            <person name="Markowitz V."/>
            <person name="Hugenholtz P."/>
            <person name="Kyrpides N.C."/>
            <person name="Klenk H.P."/>
            <person name="Han C."/>
        </authorList>
    </citation>
    <scope>NUCLEOTIDE SEQUENCE [LARGE SCALE GENOMIC DNA]</scope>
    <source>
        <strain evidence="7">ATCC 14870 / DSM 20603 / BCRC 15368 / CIP 55.134 / JCM 11481 / NBRC 15587 / NCTC 10816 / Prevot 55134</strain>
    </source>
</reference>
<dbReference type="SUPFAM" id="SSF51445">
    <property type="entry name" value="(Trans)glycosidases"/>
    <property type="match status" value="1"/>
</dbReference>
<proteinExistence type="inferred from homology"/>
<dbReference type="SMART" id="SM00642">
    <property type="entry name" value="Aamy"/>
    <property type="match status" value="1"/>
</dbReference>
<dbReference type="AlphaFoldDB" id="C7QYY3"/>
<dbReference type="HOGENOM" id="CLU_011725_1_1_11"/>
<dbReference type="SUPFAM" id="SSF51011">
    <property type="entry name" value="Glycosyl hydrolase domain"/>
    <property type="match status" value="1"/>
</dbReference>
<evidence type="ECO:0000256" key="4">
    <source>
        <dbReference type="SAM" id="MobiDB-lite"/>
    </source>
</evidence>
<dbReference type="InterPro" id="IPR013780">
    <property type="entry name" value="Glyco_hydro_b"/>
</dbReference>
<feature type="region of interest" description="Disordered" evidence="4">
    <location>
        <begin position="708"/>
        <end position="728"/>
    </location>
</feature>
<dbReference type="Pfam" id="PF02922">
    <property type="entry name" value="CBM_48"/>
    <property type="match status" value="1"/>
</dbReference>
<feature type="domain" description="Glycosyl hydrolase family 13 catalytic" evidence="5">
    <location>
        <begin position="177"/>
        <end position="597"/>
    </location>
</feature>
<evidence type="ECO:0000313" key="7">
    <source>
        <dbReference type="Proteomes" id="UP000000628"/>
    </source>
</evidence>
<evidence type="ECO:0000256" key="3">
    <source>
        <dbReference type="ARBA" id="ARBA00023295"/>
    </source>
</evidence>
<keyword evidence="7" id="KW-1185">Reference proteome</keyword>
<accession>C7QYY3</accession>
<dbReference type="RefSeq" id="WP_015772000.1">
    <property type="nucleotide sequence ID" value="NC_013174.1"/>
</dbReference>
<dbReference type="eggNOG" id="COG1523">
    <property type="taxonomic scope" value="Bacteria"/>
</dbReference>
<dbReference type="GO" id="GO:0004135">
    <property type="term" value="F:amylo-alpha-1,6-glucosidase activity"/>
    <property type="evidence" value="ECO:0007669"/>
    <property type="project" value="InterPro"/>
</dbReference>
<dbReference type="Gene3D" id="2.60.40.1180">
    <property type="entry name" value="Golgi alpha-mannosidase II"/>
    <property type="match status" value="1"/>
</dbReference>
<dbReference type="CAZy" id="CBM48">
    <property type="family name" value="Carbohydrate-Binding Module Family 48"/>
</dbReference>
<dbReference type="InterPro" id="IPR013783">
    <property type="entry name" value="Ig-like_fold"/>
</dbReference>
<gene>
    <name evidence="6" type="ordered locus">Jden_1726</name>
</gene>
<feature type="compositionally biased region" description="Basic and acidic residues" evidence="4">
    <location>
        <begin position="506"/>
        <end position="517"/>
    </location>
</feature>
<evidence type="ECO:0000313" key="6">
    <source>
        <dbReference type="EMBL" id="ACV09372.1"/>
    </source>
</evidence>
<dbReference type="CDD" id="cd02856">
    <property type="entry name" value="E_set_GDE_Isoamylase_N"/>
    <property type="match status" value="1"/>
</dbReference>
<dbReference type="Gene3D" id="2.60.40.10">
    <property type="entry name" value="Immunoglobulins"/>
    <property type="match status" value="1"/>
</dbReference>
<dbReference type="GO" id="GO:0005980">
    <property type="term" value="P:glycogen catabolic process"/>
    <property type="evidence" value="ECO:0007669"/>
    <property type="project" value="InterPro"/>
</dbReference>
<protein>
    <submittedName>
        <fullName evidence="6">Glycogen debranching enzyme GlgX</fullName>
    </submittedName>
</protein>
<dbReference type="SUPFAM" id="SSF81296">
    <property type="entry name" value="E set domains"/>
    <property type="match status" value="1"/>
</dbReference>
<evidence type="ECO:0000259" key="5">
    <source>
        <dbReference type="SMART" id="SM00642"/>
    </source>
</evidence>
<dbReference type="Gene3D" id="3.20.20.80">
    <property type="entry name" value="Glycosidases"/>
    <property type="match status" value="1"/>
</dbReference>
<feature type="region of interest" description="Disordered" evidence="4">
    <location>
        <begin position="506"/>
        <end position="531"/>
    </location>
</feature>